<dbReference type="SUPFAM" id="SSF81301">
    <property type="entry name" value="Nucleotidyltransferase"/>
    <property type="match status" value="1"/>
</dbReference>
<dbReference type="EC" id="2.7.7.19" evidence="7"/>
<keyword evidence="5 7" id="KW-0694">RNA-binding</keyword>
<comment type="caution">
    <text evidence="12">The sequence shown here is derived from an EMBL/GenBank/DDBJ whole genome shotgun (WGS) entry which is preliminary data.</text>
</comment>
<feature type="active site" evidence="7">
    <location>
        <position position="111"/>
    </location>
</feature>
<evidence type="ECO:0000256" key="8">
    <source>
        <dbReference type="RuleBase" id="RU003953"/>
    </source>
</evidence>
<dbReference type="InterPro" id="IPR043519">
    <property type="entry name" value="NT_sf"/>
</dbReference>
<dbReference type="InterPro" id="IPR052191">
    <property type="entry name" value="tRNA_ntf/polyA_polymerase_I"/>
</dbReference>
<dbReference type="FunCoup" id="A0A6N7EVB2">
    <property type="interactions" value="233"/>
</dbReference>
<organism evidence="12 13">
    <name type="scientific">Ostreibacterium oceani</name>
    <dbReference type="NCBI Taxonomy" id="2654998"/>
    <lineage>
        <taxon>Bacteria</taxon>
        <taxon>Pseudomonadati</taxon>
        <taxon>Pseudomonadota</taxon>
        <taxon>Gammaproteobacteria</taxon>
        <taxon>Cardiobacteriales</taxon>
        <taxon>Ostreibacteriaceae</taxon>
        <taxon>Ostreibacterium</taxon>
    </lineage>
</organism>
<dbReference type="Pfam" id="PF01743">
    <property type="entry name" value="PolyA_pol"/>
    <property type="match status" value="1"/>
</dbReference>
<dbReference type="NCBIfam" id="TIGR01942">
    <property type="entry name" value="pcnB"/>
    <property type="match status" value="1"/>
</dbReference>
<evidence type="ECO:0000256" key="1">
    <source>
        <dbReference type="ARBA" id="ARBA00022664"/>
    </source>
</evidence>
<dbReference type="Proteomes" id="UP000471298">
    <property type="component" value="Unassembled WGS sequence"/>
</dbReference>
<dbReference type="Gene3D" id="1.10.3090.10">
    <property type="entry name" value="cca-adding enzyme, domain 2"/>
    <property type="match status" value="1"/>
</dbReference>
<evidence type="ECO:0000259" key="9">
    <source>
        <dbReference type="Pfam" id="PF01743"/>
    </source>
</evidence>
<dbReference type="PANTHER" id="PTHR43051">
    <property type="entry name" value="POLYNUCLEOTIDE ADENYLYLTRANSFERASE FAMILY PROTEIN"/>
    <property type="match status" value="1"/>
</dbReference>
<dbReference type="InterPro" id="IPR032828">
    <property type="entry name" value="PolyA_RNA-bd"/>
</dbReference>
<dbReference type="InParanoid" id="A0A6N7EVB2"/>
<evidence type="ECO:0000256" key="7">
    <source>
        <dbReference type="HAMAP-Rule" id="MF_00957"/>
    </source>
</evidence>
<dbReference type="GO" id="GO:0006397">
    <property type="term" value="P:mRNA processing"/>
    <property type="evidence" value="ECO:0007669"/>
    <property type="project" value="UniProtKB-KW"/>
</dbReference>
<feature type="active site" evidence="7">
    <location>
        <position position="39"/>
    </location>
</feature>
<protein>
    <recommendedName>
        <fullName evidence="7">Poly(A) polymerase I</fullName>
        <shortName evidence="7">PAP I</shortName>
        <ecNumber evidence="7">2.7.7.19</ecNumber>
    </recommendedName>
</protein>
<accession>A0A6N7EVB2</accession>
<proteinExistence type="inferred from homology"/>
<evidence type="ECO:0000256" key="3">
    <source>
        <dbReference type="ARBA" id="ARBA00022741"/>
    </source>
</evidence>
<feature type="active site" evidence="7">
    <location>
        <position position="37"/>
    </location>
</feature>
<dbReference type="GO" id="GO:1990817">
    <property type="term" value="F:poly(A) RNA polymerase activity"/>
    <property type="evidence" value="ECO:0007669"/>
    <property type="project" value="UniProtKB-UniRule"/>
</dbReference>
<evidence type="ECO:0000259" key="10">
    <source>
        <dbReference type="Pfam" id="PF12626"/>
    </source>
</evidence>
<dbReference type="HAMAP" id="MF_00957">
    <property type="entry name" value="PolyA_pol"/>
    <property type="match status" value="1"/>
</dbReference>
<dbReference type="GO" id="GO:0003723">
    <property type="term" value="F:RNA binding"/>
    <property type="evidence" value="ECO:0007669"/>
    <property type="project" value="UniProtKB-UniRule"/>
</dbReference>
<keyword evidence="2 7" id="KW-0808">Transferase</keyword>
<keyword evidence="12" id="KW-0548">Nucleotidyltransferase</keyword>
<evidence type="ECO:0000313" key="13">
    <source>
        <dbReference type="Proteomes" id="UP000471298"/>
    </source>
</evidence>
<sequence>MPKTALKVLYRLKESGFRALLVGGCLRDLLRGKAPKDFDVVTDATPDEIKQLFSNCRLIGRRFRLAHIHYGREIIEVATFRADEKGFTDDQGQVIQHNTFGTIEDDVQRRDFTLNALYYDIEDFSLIDYVGALDDIEAGIIRIIGDANERYQEDPVRMLRGVRFAAKLDMRLAAETERAIADNKDLLQNVPSARLFDETLKLFMSGHALASYEALRLYDLFGVLFPQTDTIFNDFSAPEHARYKKLLKLALKNTDYRLAHNEPVTIGFLYAVILWPVYEQLLTDSLAAETHWHKAMHESIDHVFHQAAMRVGIPMRHKTMVRDIWVMQMRLMADKPTTKKIRGVLAHKRFRAGYDFLTLRMQAGEALESTYELWTQAQIDYPIEKVVYHDDDAPEGVRKKRRRRR</sequence>
<keyword evidence="6 7" id="KW-0804">Transcription</keyword>
<evidence type="ECO:0000256" key="5">
    <source>
        <dbReference type="ARBA" id="ARBA00022884"/>
    </source>
</evidence>
<dbReference type="SUPFAM" id="SSF81891">
    <property type="entry name" value="Poly A polymerase C-terminal region-like"/>
    <property type="match status" value="1"/>
</dbReference>
<dbReference type="InterPro" id="IPR002646">
    <property type="entry name" value="PolA_pol_head_dom"/>
</dbReference>
<comment type="function">
    <text evidence="7">Adds poly(A) tail to the 3' end of many RNAs, which usually targets these RNAs for decay. Plays a significant role in the global control of gene expression, through influencing the rate of transcript degradation, and in the general RNA quality control.</text>
</comment>
<evidence type="ECO:0000259" key="11">
    <source>
        <dbReference type="Pfam" id="PF12627"/>
    </source>
</evidence>
<evidence type="ECO:0000256" key="6">
    <source>
        <dbReference type="ARBA" id="ARBA00023163"/>
    </source>
</evidence>
<dbReference type="GO" id="GO:0043633">
    <property type="term" value="P:polyadenylation-dependent RNA catabolic process"/>
    <property type="evidence" value="ECO:0007669"/>
    <property type="project" value="InterPro"/>
</dbReference>
<dbReference type="PANTHER" id="PTHR43051:SF1">
    <property type="entry name" value="POLYNUCLEOTIDE ADENYLYLTRANSFERASE FAMILY PROTEIN"/>
    <property type="match status" value="1"/>
</dbReference>
<dbReference type="InterPro" id="IPR025866">
    <property type="entry name" value="PolyA_pol_arg_C_dom"/>
</dbReference>
<keyword evidence="13" id="KW-1185">Reference proteome</keyword>
<gene>
    <name evidence="7 12" type="primary">pcnB</name>
    <name evidence="12" type="ORF">GCU85_04005</name>
</gene>
<reference evidence="12 13" key="1">
    <citation type="submission" date="2019-10" db="EMBL/GenBank/DDBJ databases">
        <title>Cardiobacteriales fam. a chemoheterotrophic member of the order Cardiobacteriales, and proposal of Cardiobacteriales fam. nov.</title>
        <authorList>
            <person name="Wang C."/>
        </authorList>
    </citation>
    <scope>NUCLEOTIDE SEQUENCE [LARGE SCALE GENOMIC DNA]</scope>
    <source>
        <strain evidence="12 13">ML27</strain>
    </source>
</reference>
<dbReference type="InterPro" id="IPR010206">
    <property type="entry name" value="PolA_pol_I"/>
</dbReference>
<comment type="catalytic activity">
    <reaction evidence="7">
        <text>RNA(n) + ATP = RNA(n)-3'-adenine ribonucleotide + diphosphate</text>
        <dbReference type="Rhea" id="RHEA:11332"/>
        <dbReference type="Rhea" id="RHEA-COMP:14527"/>
        <dbReference type="Rhea" id="RHEA-COMP:17347"/>
        <dbReference type="ChEBI" id="CHEBI:30616"/>
        <dbReference type="ChEBI" id="CHEBI:33019"/>
        <dbReference type="ChEBI" id="CHEBI:140395"/>
        <dbReference type="ChEBI" id="CHEBI:173115"/>
        <dbReference type="EC" id="2.7.7.19"/>
    </reaction>
</comment>
<feature type="domain" description="Poly A polymerase head" evidence="9">
    <location>
        <begin position="20"/>
        <end position="142"/>
    </location>
</feature>
<dbReference type="GO" id="GO:0005524">
    <property type="term" value="F:ATP binding"/>
    <property type="evidence" value="ECO:0007669"/>
    <property type="project" value="UniProtKB-UniRule"/>
</dbReference>
<dbReference type="AlphaFoldDB" id="A0A6N7EVB2"/>
<feature type="domain" description="Polymerase A arginine-rich C-terminal" evidence="10">
    <location>
        <begin position="290"/>
        <end position="405"/>
    </location>
</feature>
<dbReference type="EMBL" id="WHNW01000003">
    <property type="protein sequence ID" value="MPV85903.1"/>
    <property type="molecule type" value="Genomic_DNA"/>
</dbReference>
<comment type="similarity">
    <text evidence="7 8">Belongs to the tRNA nucleotidyltransferase/poly(A) polymerase family.</text>
</comment>
<dbReference type="Gene3D" id="3.30.460.10">
    <property type="entry name" value="Beta Polymerase, domain 2"/>
    <property type="match status" value="1"/>
</dbReference>
<dbReference type="Pfam" id="PF12626">
    <property type="entry name" value="PolyA_pol_arg_C"/>
    <property type="match status" value="1"/>
</dbReference>
<name>A0A6N7EVB2_9GAMM</name>
<evidence type="ECO:0000313" key="12">
    <source>
        <dbReference type="EMBL" id="MPV85903.1"/>
    </source>
</evidence>
<keyword evidence="4 7" id="KW-0067">ATP-binding</keyword>
<evidence type="ECO:0000256" key="4">
    <source>
        <dbReference type="ARBA" id="ARBA00022840"/>
    </source>
</evidence>
<keyword evidence="3 7" id="KW-0547">Nucleotide-binding</keyword>
<dbReference type="Pfam" id="PF12627">
    <property type="entry name" value="PolyA_pol_RNAbd"/>
    <property type="match status" value="1"/>
</dbReference>
<keyword evidence="1 7" id="KW-0507">mRNA processing</keyword>
<feature type="domain" description="tRNA nucleotidyltransferase/poly(A) polymerase RNA and SrmB- binding" evidence="11">
    <location>
        <begin position="169"/>
        <end position="229"/>
    </location>
</feature>
<dbReference type="CDD" id="cd05398">
    <property type="entry name" value="NT_ClassII-CCAase"/>
    <property type="match status" value="1"/>
</dbReference>
<evidence type="ECO:0000256" key="2">
    <source>
        <dbReference type="ARBA" id="ARBA00022679"/>
    </source>
</evidence>